<name>A0ABT5J4T2_RHOTP</name>
<keyword evidence="2" id="KW-1185">Reference proteome</keyword>
<reference evidence="1" key="1">
    <citation type="journal article" date="2023" name="Microbiol Resour">
        <title>Genome Sequences of Rhodoplanes serenus and Two Thermotolerant Strains, Rhodoplanes tepidamans and 'Rhodoplanes cryptolactis,' Further Refine the Genus.</title>
        <authorList>
            <person name="Rayyan A.A."/>
            <person name="Kyndt J.A."/>
        </authorList>
    </citation>
    <scope>NUCLEOTIDE SEQUENCE</scope>
    <source>
        <strain evidence="1">DSM 9987</strain>
    </source>
</reference>
<dbReference type="Pfam" id="PF02452">
    <property type="entry name" value="PemK_toxin"/>
    <property type="match status" value="1"/>
</dbReference>
<evidence type="ECO:0000313" key="1">
    <source>
        <dbReference type="EMBL" id="MDC7784651.1"/>
    </source>
</evidence>
<comment type="caution">
    <text evidence="1">The sequence shown here is derived from an EMBL/GenBank/DDBJ whole genome shotgun (WGS) entry which is preliminary data.</text>
</comment>
<gene>
    <name evidence="1" type="ORF">PQJ73_03060</name>
</gene>
<dbReference type="Gene3D" id="2.30.30.110">
    <property type="match status" value="1"/>
</dbReference>
<organism evidence="1 2">
    <name type="scientific">Rhodoplanes tepidamans</name>
    <name type="common">Rhodoplanes cryptolactis</name>
    <dbReference type="NCBI Taxonomy" id="200616"/>
    <lineage>
        <taxon>Bacteria</taxon>
        <taxon>Pseudomonadati</taxon>
        <taxon>Pseudomonadota</taxon>
        <taxon>Alphaproteobacteria</taxon>
        <taxon>Hyphomicrobiales</taxon>
        <taxon>Nitrobacteraceae</taxon>
        <taxon>Rhodoplanes</taxon>
    </lineage>
</organism>
<proteinExistence type="predicted"/>
<dbReference type="Proteomes" id="UP001165652">
    <property type="component" value="Unassembled WGS sequence"/>
</dbReference>
<dbReference type="InterPro" id="IPR003477">
    <property type="entry name" value="PemK-like"/>
</dbReference>
<reference evidence="1" key="2">
    <citation type="submission" date="2023-02" db="EMBL/GenBank/DDBJ databases">
        <authorList>
            <person name="Rayyan A."/>
            <person name="Meyer T."/>
            <person name="Kyndt J.A."/>
        </authorList>
    </citation>
    <scope>NUCLEOTIDE SEQUENCE</scope>
    <source>
        <strain evidence="1">DSM 9987</strain>
    </source>
</reference>
<evidence type="ECO:0000313" key="2">
    <source>
        <dbReference type="Proteomes" id="UP001165652"/>
    </source>
</evidence>
<protein>
    <submittedName>
        <fullName evidence="1">Type II toxin-antitoxin system PemK/MazF family toxin</fullName>
    </submittedName>
</protein>
<dbReference type="InterPro" id="IPR011067">
    <property type="entry name" value="Plasmid_toxin/cell-grow_inhib"/>
</dbReference>
<dbReference type="EMBL" id="JAQQLI010000003">
    <property type="protein sequence ID" value="MDC7784651.1"/>
    <property type="molecule type" value="Genomic_DNA"/>
</dbReference>
<dbReference type="PANTHER" id="PTHR33988:SF3">
    <property type="entry name" value="ENDORIBONUCLEASE TOXIN CHPB-RELATED"/>
    <property type="match status" value="1"/>
</dbReference>
<dbReference type="RefSeq" id="WP_272775502.1">
    <property type="nucleotide sequence ID" value="NZ_JAQQLI010000003.1"/>
</dbReference>
<accession>A0ABT5J4T2</accession>
<dbReference type="PANTHER" id="PTHR33988">
    <property type="entry name" value="ENDORIBONUCLEASE MAZF-RELATED"/>
    <property type="match status" value="1"/>
</dbReference>
<dbReference type="SUPFAM" id="SSF50118">
    <property type="entry name" value="Cell growth inhibitor/plasmid maintenance toxic component"/>
    <property type="match status" value="1"/>
</dbReference>
<sequence length="105" mass="11389">MDLRPTRGRERSGVRPAVVLTDRDFHRLNDTAIVCPITSNTKPWPSKVLLPPGLAASGAILVDQIRMLDRGVRGFRPIGRVPPETLSAVRMRLAALVGINVGGPM</sequence>